<feature type="compositionally biased region" description="Pro residues" evidence="1">
    <location>
        <begin position="60"/>
        <end position="74"/>
    </location>
</feature>
<feature type="region of interest" description="Disordered" evidence="1">
    <location>
        <begin position="53"/>
        <end position="74"/>
    </location>
</feature>
<evidence type="ECO:0000313" key="3">
    <source>
        <dbReference type="Proteomes" id="UP000321514"/>
    </source>
</evidence>
<dbReference type="STRING" id="1334629.MFUL124B02_34660"/>
<evidence type="ECO:0000313" key="2">
    <source>
        <dbReference type="EMBL" id="GEN06206.1"/>
    </source>
</evidence>
<dbReference type="Proteomes" id="UP000321514">
    <property type="component" value="Unassembled WGS sequence"/>
</dbReference>
<proteinExistence type="predicted"/>
<organism evidence="2 3">
    <name type="scientific">Myxococcus fulvus</name>
    <dbReference type="NCBI Taxonomy" id="33"/>
    <lineage>
        <taxon>Bacteria</taxon>
        <taxon>Pseudomonadati</taxon>
        <taxon>Myxococcota</taxon>
        <taxon>Myxococcia</taxon>
        <taxon>Myxococcales</taxon>
        <taxon>Cystobacterineae</taxon>
        <taxon>Myxococcaceae</taxon>
        <taxon>Myxococcus</taxon>
    </lineage>
</organism>
<reference evidence="2 3" key="1">
    <citation type="submission" date="2019-07" db="EMBL/GenBank/DDBJ databases">
        <title>Whole genome shotgun sequence of Myxococcus fulvus NBRC 100333.</title>
        <authorList>
            <person name="Hosoyama A."/>
            <person name="Uohara A."/>
            <person name="Ohji S."/>
            <person name="Ichikawa N."/>
        </authorList>
    </citation>
    <scope>NUCLEOTIDE SEQUENCE [LARGE SCALE GENOMIC DNA]</scope>
    <source>
        <strain evidence="2 3">NBRC 100333</strain>
    </source>
</reference>
<evidence type="ECO:0000256" key="1">
    <source>
        <dbReference type="SAM" id="MobiDB-lite"/>
    </source>
</evidence>
<protein>
    <submittedName>
        <fullName evidence="2">Uncharacterized protein</fullName>
    </submittedName>
</protein>
<gene>
    <name evidence="2" type="ORF">MFU01_12430</name>
</gene>
<dbReference type="OrthoDB" id="5383273at2"/>
<sequence>MLTAVAGRNRHMSQRPNVTKENDVWVLRIEKENGKVQEYRCATENQARQLALVMSKPDTGAPPRPPSPPRQAGQ</sequence>
<dbReference type="EMBL" id="BJXR01000014">
    <property type="protein sequence ID" value="GEN06206.1"/>
    <property type="molecule type" value="Genomic_DNA"/>
</dbReference>
<name>A0A511SWC6_MYXFU</name>
<dbReference type="AlphaFoldDB" id="A0A511SWC6"/>
<accession>A0A511SWC6</accession>
<comment type="caution">
    <text evidence="2">The sequence shown here is derived from an EMBL/GenBank/DDBJ whole genome shotgun (WGS) entry which is preliminary data.</text>
</comment>